<keyword evidence="2" id="KW-0472">Membrane</keyword>
<protein>
    <submittedName>
        <fullName evidence="3">Uncharacterized protein</fullName>
    </submittedName>
</protein>
<sequence length="100" mass="11197">MQTETVIGVGMLGAAAGIRWAVGRFERAKKKWLKDYDRVGEGLERDLTTTLEQTVNDRVLVVADKACDGMEHAAAKRKAEIEELREEVEVLEDGLSRTHQ</sequence>
<evidence type="ECO:0000256" key="1">
    <source>
        <dbReference type="SAM" id="Coils"/>
    </source>
</evidence>
<feature type="transmembrane region" description="Helical" evidence="2">
    <location>
        <begin position="6"/>
        <end position="22"/>
    </location>
</feature>
<keyword evidence="1" id="KW-0175">Coiled coil</keyword>
<keyword evidence="2" id="KW-0812">Transmembrane</keyword>
<dbReference type="AlphaFoldDB" id="A0A165N116"/>
<keyword evidence="2" id="KW-1133">Transmembrane helix</keyword>
<dbReference type="Proteomes" id="UP000076727">
    <property type="component" value="Unassembled WGS sequence"/>
</dbReference>
<keyword evidence="4" id="KW-1185">Reference proteome</keyword>
<gene>
    <name evidence="3" type="ORF">DAEQUDRAFT_715056</name>
</gene>
<dbReference type="EMBL" id="KV429090">
    <property type="protein sequence ID" value="KZT66376.1"/>
    <property type="molecule type" value="Genomic_DNA"/>
</dbReference>
<proteinExistence type="predicted"/>
<dbReference type="STRING" id="1314783.A0A165N116"/>
<evidence type="ECO:0000256" key="2">
    <source>
        <dbReference type="SAM" id="Phobius"/>
    </source>
</evidence>
<accession>A0A165N116</accession>
<name>A0A165N116_9APHY</name>
<reference evidence="3 4" key="1">
    <citation type="journal article" date="2016" name="Mol. Biol. Evol.">
        <title>Comparative Genomics of Early-Diverging Mushroom-Forming Fungi Provides Insights into the Origins of Lignocellulose Decay Capabilities.</title>
        <authorList>
            <person name="Nagy L.G."/>
            <person name="Riley R."/>
            <person name="Tritt A."/>
            <person name="Adam C."/>
            <person name="Daum C."/>
            <person name="Floudas D."/>
            <person name="Sun H."/>
            <person name="Yadav J.S."/>
            <person name="Pangilinan J."/>
            <person name="Larsson K.H."/>
            <person name="Matsuura K."/>
            <person name="Barry K."/>
            <person name="Labutti K."/>
            <person name="Kuo R."/>
            <person name="Ohm R.A."/>
            <person name="Bhattacharya S.S."/>
            <person name="Shirouzu T."/>
            <person name="Yoshinaga Y."/>
            <person name="Martin F.M."/>
            <person name="Grigoriev I.V."/>
            <person name="Hibbett D.S."/>
        </authorList>
    </citation>
    <scope>NUCLEOTIDE SEQUENCE [LARGE SCALE GENOMIC DNA]</scope>
    <source>
        <strain evidence="3 4">L-15889</strain>
    </source>
</reference>
<feature type="coiled-coil region" evidence="1">
    <location>
        <begin position="67"/>
        <end position="94"/>
    </location>
</feature>
<evidence type="ECO:0000313" key="3">
    <source>
        <dbReference type="EMBL" id="KZT66376.1"/>
    </source>
</evidence>
<evidence type="ECO:0000313" key="4">
    <source>
        <dbReference type="Proteomes" id="UP000076727"/>
    </source>
</evidence>
<dbReference type="OrthoDB" id="5319015at2759"/>
<organism evidence="3 4">
    <name type="scientific">Daedalea quercina L-15889</name>
    <dbReference type="NCBI Taxonomy" id="1314783"/>
    <lineage>
        <taxon>Eukaryota</taxon>
        <taxon>Fungi</taxon>
        <taxon>Dikarya</taxon>
        <taxon>Basidiomycota</taxon>
        <taxon>Agaricomycotina</taxon>
        <taxon>Agaricomycetes</taxon>
        <taxon>Polyporales</taxon>
        <taxon>Fomitopsis</taxon>
    </lineage>
</organism>